<gene>
    <name evidence="2" type="ORF">PA7_19860</name>
</gene>
<keyword evidence="1" id="KW-0472">Membrane</keyword>
<dbReference type="EMBL" id="BJVI01000016">
    <property type="protein sequence ID" value="GEL18149.1"/>
    <property type="molecule type" value="Genomic_DNA"/>
</dbReference>
<organism evidence="2 3">
    <name type="scientific">Pseudonocardia asaccharolytica DSM 44247 = NBRC 16224</name>
    <dbReference type="NCBI Taxonomy" id="1123024"/>
    <lineage>
        <taxon>Bacteria</taxon>
        <taxon>Bacillati</taxon>
        <taxon>Actinomycetota</taxon>
        <taxon>Actinomycetes</taxon>
        <taxon>Pseudonocardiales</taxon>
        <taxon>Pseudonocardiaceae</taxon>
        <taxon>Pseudonocardia</taxon>
    </lineage>
</organism>
<feature type="transmembrane region" description="Helical" evidence="1">
    <location>
        <begin position="31"/>
        <end position="51"/>
    </location>
</feature>
<evidence type="ECO:0000313" key="2">
    <source>
        <dbReference type="EMBL" id="GEL18149.1"/>
    </source>
</evidence>
<dbReference type="OrthoDB" id="265224at2"/>
<keyword evidence="1" id="KW-0812">Transmembrane</keyword>
<proteinExistence type="predicted"/>
<dbReference type="AlphaFoldDB" id="A0A511D029"/>
<protein>
    <submittedName>
        <fullName evidence="2">Uncharacterized protein</fullName>
    </submittedName>
</protein>
<keyword evidence="1" id="KW-1133">Transmembrane helix</keyword>
<name>A0A511D029_9PSEU</name>
<dbReference type="Proteomes" id="UP000321328">
    <property type="component" value="Unassembled WGS sequence"/>
</dbReference>
<evidence type="ECO:0000313" key="3">
    <source>
        <dbReference type="Proteomes" id="UP000321328"/>
    </source>
</evidence>
<reference evidence="2 3" key="1">
    <citation type="submission" date="2019-07" db="EMBL/GenBank/DDBJ databases">
        <title>Whole genome shotgun sequence of Pseudonocardia asaccharolytica NBRC 16224.</title>
        <authorList>
            <person name="Hosoyama A."/>
            <person name="Uohara A."/>
            <person name="Ohji S."/>
            <person name="Ichikawa N."/>
        </authorList>
    </citation>
    <scope>NUCLEOTIDE SEQUENCE [LARGE SCALE GENOMIC DNA]</scope>
    <source>
        <strain evidence="2 3">NBRC 16224</strain>
    </source>
</reference>
<comment type="caution">
    <text evidence="2">The sequence shown here is derived from an EMBL/GenBank/DDBJ whole genome shotgun (WGS) entry which is preliminary data.</text>
</comment>
<evidence type="ECO:0000256" key="1">
    <source>
        <dbReference type="SAM" id="Phobius"/>
    </source>
</evidence>
<keyword evidence="3" id="KW-1185">Reference proteome</keyword>
<accession>A0A511D029</accession>
<sequence>MQLTTTNPTPIATISVLSDGNPLLLTTEGEFVIKNLVLIAGALFVAATLPARRRA</sequence>
<dbReference type="RefSeq" id="WP_154667163.1">
    <property type="nucleotide sequence ID" value="NZ_AUII01000021.1"/>
</dbReference>